<evidence type="ECO:0000256" key="10">
    <source>
        <dbReference type="ARBA" id="ARBA00023136"/>
    </source>
</evidence>
<feature type="transmembrane region" description="Helical" evidence="13">
    <location>
        <begin position="26"/>
        <end position="45"/>
    </location>
</feature>
<dbReference type="PANTHER" id="PTHR31462">
    <property type="entry name" value="ENDOSOMAL/LYSOSOMAL POTASSIUM CHANNEL TMEM175"/>
    <property type="match status" value="1"/>
</dbReference>
<comment type="subcellular location">
    <subcellularLocation>
        <location evidence="1">Membrane</location>
        <topology evidence="1">Multi-pass membrane protein</topology>
    </subcellularLocation>
</comment>
<keyword evidence="8 13" id="KW-1133">Transmembrane helix</keyword>
<gene>
    <name evidence="14" type="ORF">JOD64_005676</name>
</gene>
<protein>
    <submittedName>
        <fullName evidence="14">Membrane protein</fullName>
    </submittedName>
</protein>
<keyword evidence="15" id="KW-1185">Reference proteome</keyword>
<evidence type="ECO:0000256" key="6">
    <source>
        <dbReference type="ARBA" id="ARBA00022826"/>
    </source>
</evidence>
<keyword evidence="6" id="KW-0631">Potassium channel</keyword>
<sequence>MAEGQHNRGVHPKSDISRFTRRPDRLAAFSDGVFAIAVTLLVLEIQPPHDFGHLLQGLGALWPSYLAYALSFLLVGQVWVNHHVMFDRVRHVDRGVLFLNTLLLMVIAFLPFSTSLLADALRAERGLRTAVVVYGSTLWTAAFLFNIIWARLRRAKLLDPGLGPHGVHAIGRRFAFALIWIGLGILVGAFAPIAGVAIIAGFLPAYYLPVRGEYGEDDDATERPS</sequence>
<dbReference type="PANTHER" id="PTHR31462:SF5">
    <property type="entry name" value="ENDOSOMAL_LYSOSOMAL PROTON CHANNEL TMEM175"/>
    <property type="match status" value="1"/>
</dbReference>
<evidence type="ECO:0000256" key="1">
    <source>
        <dbReference type="ARBA" id="ARBA00004141"/>
    </source>
</evidence>
<dbReference type="EMBL" id="JAFBBP010000001">
    <property type="protein sequence ID" value="MBM7494454.1"/>
    <property type="molecule type" value="Genomic_DNA"/>
</dbReference>
<keyword evidence="3" id="KW-0813">Transport</keyword>
<evidence type="ECO:0000313" key="15">
    <source>
        <dbReference type="Proteomes" id="UP000764837"/>
    </source>
</evidence>
<evidence type="ECO:0000256" key="2">
    <source>
        <dbReference type="ARBA" id="ARBA00006920"/>
    </source>
</evidence>
<feature type="transmembrane region" description="Helical" evidence="13">
    <location>
        <begin position="174"/>
        <end position="207"/>
    </location>
</feature>
<name>A0ABS2M2V0_9ACTN</name>
<feature type="transmembrane region" description="Helical" evidence="13">
    <location>
        <begin position="65"/>
        <end position="84"/>
    </location>
</feature>
<keyword evidence="5 13" id="KW-0812">Transmembrane</keyword>
<evidence type="ECO:0000313" key="14">
    <source>
        <dbReference type="EMBL" id="MBM7494454.1"/>
    </source>
</evidence>
<keyword evidence="11" id="KW-0407">Ion channel</keyword>
<evidence type="ECO:0000256" key="8">
    <source>
        <dbReference type="ARBA" id="ARBA00022989"/>
    </source>
</evidence>
<evidence type="ECO:0000256" key="9">
    <source>
        <dbReference type="ARBA" id="ARBA00023065"/>
    </source>
</evidence>
<comment type="catalytic activity">
    <reaction evidence="12">
        <text>K(+)(in) = K(+)(out)</text>
        <dbReference type="Rhea" id="RHEA:29463"/>
        <dbReference type="ChEBI" id="CHEBI:29103"/>
    </reaction>
</comment>
<evidence type="ECO:0000256" key="13">
    <source>
        <dbReference type="SAM" id="Phobius"/>
    </source>
</evidence>
<evidence type="ECO:0000256" key="3">
    <source>
        <dbReference type="ARBA" id="ARBA00022448"/>
    </source>
</evidence>
<proteinExistence type="inferred from homology"/>
<evidence type="ECO:0000256" key="5">
    <source>
        <dbReference type="ARBA" id="ARBA00022692"/>
    </source>
</evidence>
<keyword evidence="9" id="KW-0406">Ion transport</keyword>
<comment type="similarity">
    <text evidence="2">Belongs to the TMEM175 family.</text>
</comment>
<accession>A0ABS2M2V0</accession>
<feature type="transmembrane region" description="Helical" evidence="13">
    <location>
        <begin position="96"/>
        <end position="118"/>
    </location>
</feature>
<keyword evidence="10 13" id="KW-0472">Membrane</keyword>
<keyword evidence="7" id="KW-0630">Potassium</keyword>
<organism evidence="14 15">
    <name type="scientific">Micromonospora luteifusca</name>
    <dbReference type="NCBI Taxonomy" id="709860"/>
    <lineage>
        <taxon>Bacteria</taxon>
        <taxon>Bacillati</taxon>
        <taxon>Actinomycetota</taxon>
        <taxon>Actinomycetes</taxon>
        <taxon>Micromonosporales</taxon>
        <taxon>Micromonosporaceae</taxon>
        <taxon>Micromonospora</taxon>
    </lineage>
</organism>
<evidence type="ECO:0000256" key="7">
    <source>
        <dbReference type="ARBA" id="ARBA00022958"/>
    </source>
</evidence>
<feature type="transmembrane region" description="Helical" evidence="13">
    <location>
        <begin position="130"/>
        <end position="149"/>
    </location>
</feature>
<dbReference type="Pfam" id="PF06736">
    <property type="entry name" value="TMEM175"/>
    <property type="match status" value="1"/>
</dbReference>
<reference evidence="14 15" key="1">
    <citation type="submission" date="2021-01" db="EMBL/GenBank/DDBJ databases">
        <title>Sequencing the genomes of 1000 actinobacteria strains.</title>
        <authorList>
            <person name="Klenk H.-P."/>
        </authorList>
    </citation>
    <scope>NUCLEOTIDE SEQUENCE [LARGE SCALE GENOMIC DNA]</scope>
    <source>
        <strain evidence="14 15">DSM 100204</strain>
    </source>
</reference>
<keyword evidence="4" id="KW-0633">Potassium transport</keyword>
<evidence type="ECO:0000256" key="11">
    <source>
        <dbReference type="ARBA" id="ARBA00023303"/>
    </source>
</evidence>
<evidence type="ECO:0000256" key="4">
    <source>
        <dbReference type="ARBA" id="ARBA00022538"/>
    </source>
</evidence>
<evidence type="ECO:0000256" key="12">
    <source>
        <dbReference type="ARBA" id="ARBA00034430"/>
    </source>
</evidence>
<dbReference type="RefSeq" id="WP_307813738.1">
    <property type="nucleotide sequence ID" value="NZ_JAFBBP010000001.1"/>
</dbReference>
<dbReference type="Proteomes" id="UP000764837">
    <property type="component" value="Unassembled WGS sequence"/>
</dbReference>
<dbReference type="InterPro" id="IPR010617">
    <property type="entry name" value="TMEM175-like"/>
</dbReference>
<comment type="caution">
    <text evidence="14">The sequence shown here is derived from an EMBL/GenBank/DDBJ whole genome shotgun (WGS) entry which is preliminary data.</text>
</comment>